<dbReference type="EMBL" id="MT141654">
    <property type="protein sequence ID" value="QJA68839.1"/>
    <property type="molecule type" value="Genomic_DNA"/>
</dbReference>
<evidence type="ECO:0000256" key="1">
    <source>
        <dbReference type="ARBA" id="ARBA00022741"/>
    </source>
</evidence>
<name>A0A6M3JF55_9ZZZZ</name>
<organism evidence="3">
    <name type="scientific">viral metagenome</name>
    <dbReference type="NCBI Taxonomy" id="1070528"/>
    <lineage>
        <taxon>unclassified sequences</taxon>
        <taxon>metagenomes</taxon>
        <taxon>organismal metagenomes</taxon>
    </lineage>
</organism>
<dbReference type="InterPro" id="IPR056098">
    <property type="entry name" value="Acb2/Tad1_hairpin"/>
</dbReference>
<protein>
    <submittedName>
        <fullName evidence="3">Putative structural protein</fullName>
    </submittedName>
</protein>
<proteinExistence type="predicted"/>
<reference evidence="3" key="1">
    <citation type="submission" date="2020-03" db="EMBL/GenBank/DDBJ databases">
        <title>The deep terrestrial virosphere.</title>
        <authorList>
            <person name="Holmfeldt K."/>
            <person name="Nilsson E."/>
            <person name="Simone D."/>
            <person name="Lopez-Fernandez M."/>
            <person name="Wu X."/>
            <person name="de Brujin I."/>
            <person name="Lundin D."/>
            <person name="Andersson A."/>
            <person name="Bertilsson S."/>
            <person name="Dopson M."/>
        </authorList>
    </citation>
    <scope>NUCLEOTIDE SEQUENCE</scope>
    <source>
        <strain evidence="3">MM415A05631</strain>
        <strain evidence="4">TM448B06734</strain>
    </source>
</reference>
<evidence type="ECO:0000313" key="3">
    <source>
        <dbReference type="EMBL" id="QJA68839.1"/>
    </source>
</evidence>
<keyword evidence="1" id="KW-0547">Nucleotide-binding</keyword>
<feature type="domain" description="Acb2/Tad1 hairpin" evidence="2">
    <location>
        <begin position="48"/>
        <end position="108"/>
    </location>
</feature>
<dbReference type="EMBL" id="MT145158">
    <property type="protein sequence ID" value="QJI04203.1"/>
    <property type="molecule type" value="Genomic_DNA"/>
</dbReference>
<accession>A0A6M3JF55</accession>
<gene>
    <name evidence="3" type="ORF">MM415A05631_0002</name>
    <name evidence="4" type="ORF">TM448B06734_0002</name>
</gene>
<dbReference type="AlphaFoldDB" id="A0A6M3JF55"/>
<dbReference type="Pfam" id="PF24729">
    <property type="entry name" value="Acb2_Tad1_hairpin"/>
    <property type="match status" value="1"/>
</dbReference>
<evidence type="ECO:0000259" key="2">
    <source>
        <dbReference type="Pfam" id="PF24729"/>
    </source>
</evidence>
<sequence length="127" mass="14360">MENERPTIILADDILGEGANKDVTPEEQKQIDMDGSPPMISDVDGYVSIKFQLGPIKEVGVNGTTIEEILKILMWRLTAFQKGPFRCRSNAVAITKIQEALMWLEERTKIREFQNVEGTNQAHTEIE</sequence>
<evidence type="ECO:0000313" key="4">
    <source>
        <dbReference type="EMBL" id="QJI04203.1"/>
    </source>
</evidence>